<dbReference type="InterPro" id="IPR001611">
    <property type="entry name" value="Leu-rich_rpt"/>
</dbReference>
<evidence type="ECO:0000256" key="1">
    <source>
        <dbReference type="ARBA" id="ARBA00004496"/>
    </source>
</evidence>
<keyword evidence="4" id="KW-0433">Leucine-rich repeat</keyword>
<sequence length="199" mass="23089">MYPTYTEKPADFSFQNIRSCNADVFLDKVGLDAAKFARVKGIPFRGPKRKYLTKSVWLNNNKLKTFKNIDQLLDTVLEHPEKLEWLDLSFNQIINIDESISKFPNLKMLYLHGNCINEFNEIAKLKLLHNLKHLTFHGNPISNHPRYRGFVVAVLPQLANLDFSAVTKTEKISPLPAEALKYFKEEKRREEEAARAKKK</sequence>
<dbReference type="GO" id="GO:0005737">
    <property type="term" value="C:cytoplasm"/>
    <property type="evidence" value="ECO:0007669"/>
    <property type="project" value="UniProtKB-SubCell"/>
</dbReference>
<evidence type="ECO:0000256" key="2">
    <source>
        <dbReference type="ARBA" id="ARBA00014223"/>
    </source>
</evidence>
<protein>
    <recommendedName>
        <fullName evidence="2">Leucine-rich repeat-containing protein 51</fullName>
    </recommendedName>
</protein>
<accession>A0A9P0D154</accession>
<dbReference type="Gene3D" id="3.80.10.10">
    <property type="entry name" value="Ribonuclease Inhibitor"/>
    <property type="match status" value="1"/>
</dbReference>
<dbReference type="Pfam" id="PF14580">
    <property type="entry name" value="LRR_9"/>
    <property type="match status" value="1"/>
</dbReference>
<dbReference type="PANTHER" id="PTHR46545:SF1">
    <property type="entry name" value="LEUCINE-RICH REPEAT-CONTAINING PROTEIN 51"/>
    <property type="match status" value="1"/>
</dbReference>
<reference evidence="6" key="1">
    <citation type="submission" date="2022-01" db="EMBL/GenBank/DDBJ databases">
        <authorList>
            <person name="King R."/>
        </authorList>
    </citation>
    <scope>NUCLEOTIDE SEQUENCE</scope>
</reference>
<dbReference type="PANTHER" id="PTHR46545">
    <property type="entry name" value="LEUCINE-RICH REPEAT-CONTAINING PROTEIN 51"/>
    <property type="match status" value="1"/>
</dbReference>
<dbReference type="OrthoDB" id="676979at2759"/>
<dbReference type="SUPFAM" id="SSF52058">
    <property type="entry name" value="L domain-like"/>
    <property type="match status" value="1"/>
</dbReference>
<dbReference type="EMBL" id="OV651816">
    <property type="protein sequence ID" value="CAH1110153.1"/>
    <property type="molecule type" value="Genomic_DNA"/>
</dbReference>
<dbReference type="Proteomes" id="UP001153636">
    <property type="component" value="Chromosome 4"/>
</dbReference>
<keyword evidence="5" id="KW-0677">Repeat</keyword>
<proteinExistence type="predicted"/>
<dbReference type="AlphaFoldDB" id="A0A9P0D154"/>
<dbReference type="InterPro" id="IPR032675">
    <property type="entry name" value="LRR_dom_sf"/>
</dbReference>
<evidence type="ECO:0000256" key="5">
    <source>
        <dbReference type="ARBA" id="ARBA00022737"/>
    </source>
</evidence>
<comment type="subcellular location">
    <subcellularLocation>
        <location evidence="1">Cytoplasm</location>
    </subcellularLocation>
</comment>
<evidence type="ECO:0000313" key="6">
    <source>
        <dbReference type="EMBL" id="CAH1110153.1"/>
    </source>
</evidence>
<evidence type="ECO:0000256" key="4">
    <source>
        <dbReference type="ARBA" id="ARBA00022614"/>
    </source>
</evidence>
<dbReference type="PROSITE" id="PS51450">
    <property type="entry name" value="LRR"/>
    <property type="match status" value="2"/>
</dbReference>
<keyword evidence="3" id="KW-0963">Cytoplasm</keyword>
<name>A0A9P0D154_9CUCU</name>
<gene>
    <name evidence="6" type="ORF">PSYICH_LOCUS10660</name>
</gene>
<evidence type="ECO:0000313" key="7">
    <source>
        <dbReference type="Proteomes" id="UP001153636"/>
    </source>
</evidence>
<evidence type="ECO:0000256" key="3">
    <source>
        <dbReference type="ARBA" id="ARBA00022490"/>
    </source>
</evidence>
<organism evidence="6 7">
    <name type="scientific">Psylliodes chrysocephalus</name>
    <dbReference type="NCBI Taxonomy" id="3402493"/>
    <lineage>
        <taxon>Eukaryota</taxon>
        <taxon>Metazoa</taxon>
        <taxon>Ecdysozoa</taxon>
        <taxon>Arthropoda</taxon>
        <taxon>Hexapoda</taxon>
        <taxon>Insecta</taxon>
        <taxon>Pterygota</taxon>
        <taxon>Neoptera</taxon>
        <taxon>Endopterygota</taxon>
        <taxon>Coleoptera</taxon>
        <taxon>Polyphaga</taxon>
        <taxon>Cucujiformia</taxon>
        <taxon>Chrysomeloidea</taxon>
        <taxon>Chrysomelidae</taxon>
        <taxon>Galerucinae</taxon>
        <taxon>Alticini</taxon>
        <taxon>Psylliodes</taxon>
    </lineage>
</organism>
<keyword evidence="7" id="KW-1185">Reference proteome</keyword>